<dbReference type="AlphaFoldDB" id="A0ABD2NYM3"/>
<dbReference type="GO" id="GO:0003713">
    <property type="term" value="F:transcription coactivator activity"/>
    <property type="evidence" value="ECO:0007669"/>
    <property type="project" value="UniProtKB-UniRule"/>
</dbReference>
<gene>
    <name evidence="1" type="primary">e(y)2</name>
    <name evidence="2" type="ORF">HHI36_006693</name>
</gene>
<dbReference type="GO" id="GO:0000124">
    <property type="term" value="C:SAGA complex"/>
    <property type="evidence" value="ECO:0007669"/>
    <property type="project" value="UniProtKB-UniRule"/>
</dbReference>
<dbReference type="GO" id="GO:0070390">
    <property type="term" value="C:transcription export complex 2"/>
    <property type="evidence" value="ECO:0007669"/>
    <property type="project" value="UniProtKB-UniRule"/>
</dbReference>
<dbReference type="GO" id="GO:0015031">
    <property type="term" value="P:protein transport"/>
    <property type="evidence" value="ECO:0007669"/>
    <property type="project" value="UniProtKB-KW"/>
</dbReference>
<comment type="subunit">
    <text evidence="1">Component of the nuclear pore complex (NPC)-associated TREX-2 complex (transcription and export complex 2). Component of the SAGA transcription coactivator-HAT complex. Within the SAGA complex, participates to a subcomplex of SAGA called the DUB module (deubiquitination module).</text>
</comment>
<accession>A0ABD2NYM3</accession>
<dbReference type="GO" id="GO:0071819">
    <property type="term" value="C:DUBm complex"/>
    <property type="evidence" value="ECO:0007669"/>
    <property type="project" value="UniProtKB-UniRule"/>
</dbReference>
<dbReference type="Pfam" id="PF10163">
    <property type="entry name" value="EnY2"/>
    <property type="match status" value="1"/>
</dbReference>
<dbReference type="GO" id="GO:0006325">
    <property type="term" value="P:chromatin organization"/>
    <property type="evidence" value="ECO:0007669"/>
    <property type="project" value="UniProtKB-KW"/>
</dbReference>
<comment type="subcellular location">
    <subcellularLocation>
        <location evidence="1">Nucleus</location>
        <location evidence="1">Nucleoplasm</location>
    </subcellularLocation>
</comment>
<comment type="function">
    <text evidence="1">Involved in mRNA export coupled transcription activation by association with both the TREX-2 and the SAGA complexes. The transcription regulatory histone acetylation (HAT) complex SAGA is a multiprotein complex that activates transcription by remodeling chromatin and mediating histone acetylation and deubiquitination. Within the SAGA complex, participates to a subcomplex that specifically deubiquitinates histones. The SAGA complex is recruited to specific gene promoters by activators, where it is required for transcription. The TREX-2 complex functions in docking export-competent ribonucleoprotein particles (mRNPs) to the nuclear entrance of the nuclear pore complex (nuclear basket). TREX-2 participates in mRNA export and accurate chromatin positioning in the nucleus by tethering genes to the nuclear periphery.</text>
</comment>
<keyword evidence="1" id="KW-0813">Transport</keyword>
<evidence type="ECO:0000256" key="1">
    <source>
        <dbReference type="HAMAP-Rule" id="MF_03046"/>
    </source>
</evidence>
<dbReference type="EMBL" id="JABFTP020000144">
    <property type="protein sequence ID" value="KAL3283554.1"/>
    <property type="molecule type" value="Genomic_DNA"/>
</dbReference>
<keyword evidence="1" id="KW-0653">Protein transport</keyword>
<dbReference type="Proteomes" id="UP001516400">
    <property type="component" value="Unassembled WGS sequence"/>
</dbReference>
<dbReference type="GO" id="GO:0006406">
    <property type="term" value="P:mRNA export from nucleus"/>
    <property type="evidence" value="ECO:0007669"/>
    <property type="project" value="UniProtKB-UniRule"/>
</dbReference>
<dbReference type="PANTHER" id="PTHR12514">
    <property type="entry name" value="ENHANCER OF YELLOW 2 TRANSCRIPTION FACTOR"/>
    <property type="match status" value="1"/>
</dbReference>
<dbReference type="GO" id="GO:0006368">
    <property type="term" value="P:transcription elongation by RNA polymerase II"/>
    <property type="evidence" value="ECO:0007669"/>
    <property type="project" value="UniProtKB-UniRule"/>
</dbReference>
<comment type="caution">
    <text evidence="2">The sequence shown here is derived from an EMBL/GenBank/DDBJ whole genome shotgun (WGS) entry which is preliminary data.</text>
</comment>
<protein>
    <recommendedName>
        <fullName evidence="1">Enhancer of yellow 2 transcription factor</fullName>
    </recommendedName>
</protein>
<dbReference type="InterPro" id="IPR018783">
    <property type="entry name" value="TF_ENY2"/>
</dbReference>
<dbReference type="GO" id="GO:0005654">
    <property type="term" value="C:nucleoplasm"/>
    <property type="evidence" value="ECO:0007669"/>
    <property type="project" value="UniProtKB-SubCell"/>
</dbReference>
<comment type="similarity">
    <text evidence="1">Belongs to the ENY2 family.</text>
</comment>
<organism evidence="2 3">
    <name type="scientific">Cryptolaemus montrouzieri</name>
    <dbReference type="NCBI Taxonomy" id="559131"/>
    <lineage>
        <taxon>Eukaryota</taxon>
        <taxon>Metazoa</taxon>
        <taxon>Ecdysozoa</taxon>
        <taxon>Arthropoda</taxon>
        <taxon>Hexapoda</taxon>
        <taxon>Insecta</taxon>
        <taxon>Pterygota</taxon>
        <taxon>Neoptera</taxon>
        <taxon>Endopterygota</taxon>
        <taxon>Coleoptera</taxon>
        <taxon>Polyphaga</taxon>
        <taxon>Cucujiformia</taxon>
        <taxon>Coccinelloidea</taxon>
        <taxon>Coccinellidae</taxon>
        <taxon>Scymninae</taxon>
        <taxon>Scymnini</taxon>
        <taxon>Cryptolaemus</taxon>
    </lineage>
</organism>
<dbReference type="InterPro" id="IPR038212">
    <property type="entry name" value="TF_EnY2_sf"/>
</dbReference>
<evidence type="ECO:0000313" key="3">
    <source>
        <dbReference type="Proteomes" id="UP001516400"/>
    </source>
</evidence>
<evidence type="ECO:0000313" key="2">
    <source>
        <dbReference type="EMBL" id="KAL3283554.1"/>
    </source>
</evidence>
<keyword evidence="1" id="KW-0156">Chromatin regulator</keyword>
<keyword evidence="1" id="KW-0805">Transcription regulation</keyword>
<keyword evidence="1" id="KW-0539">Nucleus</keyword>
<sequence length="99" mass="11376">MSLESKISLHLDVNNGMDRVTELVQTRLIECGWRDQVRLACRKAITESKDKQVPTVDELITTVTPRARSMVPDSVKRELLHELEMILVNVDRTGYAKHF</sequence>
<dbReference type="HAMAP" id="MF_03046">
    <property type="entry name" value="ENY2_Sus1"/>
    <property type="match status" value="1"/>
</dbReference>
<proteinExistence type="inferred from homology"/>
<reference evidence="2 3" key="1">
    <citation type="journal article" date="2021" name="BMC Biol.">
        <title>Horizontally acquired antibacterial genes associated with adaptive radiation of ladybird beetles.</title>
        <authorList>
            <person name="Li H.S."/>
            <person name="Tang X.F."/>
            <person name="Huang Y.H."/>
            <person name="Xu Z.Y."/>
            <person name="Chen M.L."/>
            <person name="Du X.Y."/>
            <person name="Qiu B.Y."/>
            <person name="Chen P.T."/>
            <person name="Zhang W."/>
            <person name="Slipinski A."/>
            <person name="Escalona H.E."/>
            <person name="Waterhouse R.M."/>
            <person name="Zwick A."/>
            <person name="Pang H."/>
        </authorList>
    </citation>
    <scope>NUCLEOTIDE SEQUENCE [LARGE SCALE GENOMIC DNA]</scope>
    <source>
        <strain evidence="2">SYSU2018</strain>
    </source>
</reference>
<dbReference type="Gene3D" id="1.10.246.140">
    <property type="match status" value="1"/>
</dbReference>
<name>A0ABD2NYM3_9CUCU</name>
<keyword evidence="1" id="KW-0804">Transcription</keyword>
<keyword evidence="1" id="KW-0811">Translocation</keyword>
<keyword evidence="3" id="KW-1185">Reference proteome</keyword>
<dbReference type="GO" id="GO:0005643">
    <property type="term" value="C:nuclear pore"/>
    <property type="evidence" value="ECO:0007669"/>
    <property type="project" value="UniProtKB-UniRule"/>
</dbReference>
<keyword evidence="1" id="KW-0509">mRNA transport</keyword>
<keyword evidence="1" id="KW-0010">Activator</keyword>